<reference evidence="9" key="1">
    <citation type="submission" date="2024-06" db="EMBL/GenBank/DDBJ databases">
        <title>Mesorhizobium karijinii sp. nov., a symbiont of the iconic Swainsona formosa from arid Australia.</title>
        <authorList>
            <person name="Hill Y.J."/>
            <person name="Watkin E.L.J."/>
            <person name="O'Hara G.W."/>
            <person name="Terpolilli J."/>
            <person name="Tye M.L."/>
            <person name="Kohlmeier M.G."/>
        </authorList>
    </citation>
    <scope>NUCLEOTIDE SEQUENCE</scope>
    <source>
        <strain evidence="9">WSM2240</strain>
    </source>
</reference>
<dbReference type="InterPro" id="IPR000170">
    <property type="entry name" value="High_potential_FeS_prot"/>
</dbReference>
<evidence type="ECO:0000313" key="9">
    <source>
        <dbReference type="EMBL" id="XCG50333.1"/>
    </source>
</evidence>
<dbReference type="InterPro" id="IPR006311">
    <property type="entry name" value="TAT_signal"/>
</dbReference>
<dbReference type="GO" id="GO:0046872">
    <property type="term" value="F:metal ion binding"/>
    <property type="evidence" value="ECO:0007669"/>
    <property type="project" value="UniProtKB-KW"/>
</dbReference>
<keyword evidence="6" id="KW-0411">Iron-sulfur</keyword>
<organism evidence="9">
    <name type="scientific">Mesorhizobium sp. WSM2240</name>
    <dbReference type="NCBI Taxonomy" id="3228851"/>
    <lineage>
        <taxon>Bacteria</taxon>
        <taxon>Pseudomonadati</taxon>
        <taxon>Pseudomonadota</taxon>
        <taxon>Alphaproteobacteria</taxon>
        <taxon>Hyphomicrobiales</taxon>
        <taxon>Phyllobacteriaceae</taxon>
        <taxon>Mesorhizobium</taxon>
    </lineage>
</organism>
<dbReference type="GO" id="GO:0051539">
    <property type="term" value="F:4 iron, 4 sulfur cluster binding"/>
    <property type="evidence" value="ECO:0007669"/>
    <property type="project" value="UniProtKB-KW"/>
</dbReference>
<keyword evidence="2" id="KW-0004">4Fe-4S</keyword>
<evidence type="ECO:0000256" key="5">
    <source>
        <dbReference type="ARBA" id="ARBA00023004"/>
    </source>
</evidence>
<name>A0AAU8CVD8_9HYPH</name>
<keyword evidence="1" id="KW-0813">Transport</keyword>
<dbReference type="RefSeq" id="WP_353647020.1">
    <property type="nucleotide sequence ID" value="NZ_CP159253.1"/>
</dbReference>
<dbReference type="EMBL" id="CP159253">
    <property type="protein sequence ID" value="XCG50333.1"/>
    <property type="molecule type" value="Genomic_DNA"/>
</dbReference>
<dbReference type="AlphaFoldDB" id="A0AAU8CVD8"/>
<dbReference type="NCBIfam" id="TIGR01409">
    <property type="entry name" value="TAT_signal_seq"/>
    <property type="match status" value="1"/>
</dbReference>
<sequence length="101" mass="10647">MKKDDSHGSADAGESRMLSRRKFLKVSVTGAAIAGAGGLSACVSAVRGGKTSKVLALYQDTPNRGRRCAGCTYFRQPNGCEIVAGEISPNGWCRFHEARAA</sequence>
<keyword evidence="3" id="KW-0479">Metal-binding</keyword>
<protein>
    <submittedName>
        <fullName evidence="9">Twin-arginine translocation signal domain-containing protein</fullName>
    </submittedName>
</protein>
<evidence type="ECO:0000256" key="3">
    <source>
        <dbReference type="ARBA" id="ARBA00022723"/>
    </source>
</evidence>
<dbReference type="GO" id="GO:0009055">
    <property type="term" value="F:electron transfer activity"/>
    <property type="evidence" value="ECO:0007669"/>
    <property type="project" value="InterPro"/>
</dbReference>
<keyword evidence="7" id="KW-0472">Membrane</keyword>
<dbReference type="PROSITE" id="PS51373">
    <property type="entry name" value="HIPIP"/>
    <property type="match status" value="1"/>
</dbReference>
<dbReference type="InterPro" id="IPR019546">
    <property type="entry name" value="TAT_signal_bac_arc"/>
</dbReference>
<dbReference type="PROSITE" id="PS51318">
    <property type="entry name" value="TAT"/>
    <property type="match status" value="1"/>
</dbReference>
<keyword evidence="4" id="KW-0249">Electron transport</keyword>
<dbReference type="Gene3D" id="4.10.490.10">
    <property type="entry name" value="High potential iron-sulphur protein"/>
    <property type="match status" value="1"/>
</dbReference>
<evidence type="ECO:0000256" key="6">
    <source>
        <dbReference type="ARBA" id="ARBA00023014"/>
    </source>
</evidence>
<keyword evidence="5" id="KW-0408">Iron</keyword>
<evidence type="ECO:0000256" key="7">
    <source>
        <dbReference type="SAM" id="Phobius"/>
    </source>
</evidence>
<evidence type="ECO:0000256" key="2">
    <source>
        <dbReference type="ARBA" id="ARBA00022485"/>
    </source>
</evidence>
<keyword evidence="7" id="KW-1133">Transmembrane helix</keyword>
<dbReference type="GO" id="GO:0019646">
    <property type="term" value="P:aerobic electron transport chain"/>
    <property type="evidence" value="ECO:0007669"/>
    <property type="project" value="InterPro"/>
</dbReference>
<feature type="transmembrane region" description="Helical" evidence="7">
    <location>
        <begin position="23"/>
        <end position="46"/>
    </location>
</feature>
<gene>
    <name evidence="9" type="ORF">ABVK50_07570</name>
</gene>
<evidence type="ECO:0000256" key="1">
    <source>
        <dbReference type="ARBA" id="ARBA00022448"/>
    </source>
</evidence>
<dbReference type="SUPFAM" id="SSF57652">
    <property type="entry name" value="HIPIP (high potential iron protein)"/>
    <property type="match status" value="1"/>
</dbReference>
<proteinExistence type="predicted"/>
<accession>A0AAU8CVD8</accession>
<feature type="domain" description="High potential iron-sulfur proteins family profile" evidence="8">
    <location>
        <begin position="39"/>
        <end position="101"/>
    </location>
</feature>
<evidence type="ECO:0000256" key="4">
    <source>
        <dbReference type="ARBA" id="ARBA00022982"/>
    </source>
</evidence>
<dbReference type="InterPro" id="IPR036369">
    <property type="entry name" value="HIPIP_sf"/>
</dbReference>
<evidence type="ECO:0000259" key="8">
    <source>
        <dbReference type="PROSITE" id="PS51373"/>
    </source>
</evidence>
<keyword evidence="7" id="KW-0812">Transmembrane</keyword>